<accession>A0A7R9BW19</accession>
<evidence type="ECO:0000256" key="3">
    <source>
        <dbReference type="ARBA" id="ARBA00022490"/>
    </source>
</evidence>
<dbReference type="PANTHER" id="PTHR33958">
    <property type="entry name" value="PROTEIN C8ORF37"/>
    <property type="match status" value="1"/>
</dbReference>
<dbReference type="GO" id="GO:0001917">
    <property type="term" value="C:photoreceptor inner segment"/>
    <property type="evidence" value="ECO:0007669"/>
    <property type="project" value="UniProtKB-SubCell"/>
</dbReference>
<dbReference type="Pfam" id="PF14996">
    <property type="entry name" value="RMP"/>
    <property type="match status" value="1"/>
</dbReference>
<protein>
    <recommendedName>
        <fullName evidence="5">Cilia- and flagella-associated protein 418</fullName>
    </recommendedName>
</protein>
<gene>
    <name evidence="6" type="ORF">NMOB1V02_LOCUS10313</name>
</gene>
<dbReference type="GO" id="GO:0005829">
    <property type="term" value="C:cytosol"/>
    <property type="evidence" value="ECO:0007669"/>
    <property type="project" value="TreeGrafter"/>
</dbReference>
<dbReference type="OrthoDB" id="259905at2759"/>
<dbReference type="EMBL" id="OA886222">
    <property type="protein sequence ID" value="CAD7282692.1"/>
    <property type="molecule type" value="Genomic_DNA"/>
</dbReference>
<organism evidence="6">
    <name type="scientific">Notodromas monacha</name>
    <dbReference type="NCBI Taxonomy" id="399045"/>
    <lineage>
        <taxon>Eukaryota</taxon>
        <taxon>Metazoa</taxon>
        <taxon>Ecdysozoa</taxon>
        <taxon>Arthropoda</taxon>
        <taxon>Crustacea</taxon>
        <taxon>Oligostraca</taxon>
        <taxon>Ostracoda</taxon>
        <taxon>Podocopa</taxon>
        <taxon>Podocopida</taxon>
        <taxon>Cypridocopina</taxon>
        <taxon>Cypridoidea</taxon>
        <taxon>Cyprididae</taxon>
        <taxon>Notodromas</taxon>
    </lineage>
</organism>
<comment type="function">
    <text evidence="4">May be involved in photoreceptor outer segment disk morphogenesis.</text>
</comment>
<dbReference type="Proteomes" id="UP000678499">
    <property type="component" value="Unassembled WGS sequence"/>
</dbReference>
<proteinExistence type="predicted"/>
<keyword evidence="7" id="KW-1185">Reference proteome</keyword>
<comment type="subcellular location">
    <subcellularLocation>
        <location evidence="2">Cytoplasm</location>
    </subcellularLocation>
    <subcellularLocation>
        <location evidence="1">Photoreceptor inner segment</location>
    </subcellularLocation>
</comment>
<dbReference type="InterPro" id="IPR029239">
    <property type="entry name" value="CFAP418"/>
</dbReference>
<evidence type="ECO:0000256" key="4">
    <source>
        <dbReference type="ARBA" id="ARBA00024819"/>
    </source>
</evidence>
<dbReference type="PANTHER" id="PTHR33958:SF1">
    <property type="entry name" value="CILIA- AND FLAGELLA-ASSOCIATED PROTEIN 418"/>
    <property type="match status" value="1"/>
</dbReference>
<evidence type="ECO:0000256" key="1">
    <source>
        <dbReference type="ARBA" id="ARBA00004437"/>
    </source>
</evidence>
<dbReference type="EMBL" id="CAJPEX010004185">
    <property type="protein sequence ID" value="CAG0922844.1"/>
    <property type="molecule type" value="Genomic_DNA"/>
</dbReference>
<evidence type="ECO:0000313" key="6">
    <source>
        <dbReference type="EMBL" id="CAD7282692.1"/>
    </source>
</evidence>
<evidence type="ECO:0000256" key="5">
    <source>
        <dbReference type="ARBA" id="ARBA00026215"/>
    </source>
</evidence>
<keyword evidence="3" id="KW-0963">Cytoplasm</keyword>
<evidence type="ECO:0000256" key="2">
    <source>
        <dbReference type="ARBA" id="ARBA00004496"/>
    </source>
</evidence>
<reference evidence="6" key="1">
    <citation type="submission" date="2020-11" db="EMBL/GenBank/DDBJ databases">
        <authorList>
            <person name="Tran Van P."/>
        </authorList>
    </citation>
    <scope>NUCLEOTIDE SEQUENCE</scope>
</reference>
<name>A0A7R9BW19_9CRUS</name>
<sequence>MSGKSRSSSRRDSLGIDELLDDAEICAAGATTSSREVSSKNAFDLSNGLIVDVHEEIRSSNKPKNISSKRQHERRDSTDSAIKLILEDISDFNTDHSKSVTNGEDYDDPGDVLHRCIDPILAGSLTSRGTAAAGLKRRPCANLRCTSCDFQVTQFPGWEWDGTVEYIFLRTHMPSLQHLRSKMRPRKGSTAYGCQCSHFSATDSVTVSGAGGALKWTCARHP</sequence>
<dbReference type="AlphaFoldDB" id="A0A7R9BW19"/>
<evidence type="ECO:0000313" key="7">
    <source>
        <dbReference type="Proteomes" id="UP000678499"/>
    </source>
</evidence>